<dbReference type="Gramene" id="TRITD7Av1G264430.1">
    <property type="protein sequence ID" value="TRITD7Av1G264430.1"/>
    <property type="gene ID" value="TRITD7Av1G264430"/>
</dbReference>
<keyword evidence="1" id="KW-0812">Transmembrane</keyword>
<evidence type="ECO:0000313" key="3">
    <source>
        <dbReference type="Proteomes" id="UP000324705"/>
    </source>
</evidence>
<reference evidence="2 3" key="1">
    <citation type="submission" date="2017-09" db="EMBL/GenBank/DDBJ databases">
        <authorList>
            <consortium name="International Durum Wheat Genome Sequencing Consortium (IDWGSC)"/>
            <person name="Milanesi L."/>
        </authorList>
    </citation>
    <scope>NUCLEOTIDE SEQUENCE [LARGE SCALE GENOMIC DNA]</scope>
    <source>
        <strain evidence="3">cv. Svevo</strain>
    </source>
</reference>
<protein>
    <submittedName>
        <fullName evidence="2">Uncharacterized protein</fullName>
    </submittedName>
</protein>
<feature type="transmembrane region" description="Helical" evidence="1">
    <location>
        <begin position="12"/>
        <end position="30"/>
    </location>
</feature>
<name>A0A9R1BTS5_TRITD</name>
<dbReference type="AlphaFoldDB" id="A0A9R1BTS5"/>
<dbReference type="PANTHER" id="PTHR35828:SF34">
    <property type="entry name" value="F-BOX DOMAIN-CONTAINING PROTEIN"/>
    <property type="match status" value="1"/>
</dbReference>
<gene>
    <name evidence="2" type="ORF">TRITD_7Av1G264430</name>
</gene>
<keyword evidence="1" id="KW-0472">Membrane</keyword>
<accession>A0A9R1BTS5</accession>
<evidence type="ECO:0000313" key="2">
    <source>
        <dbReference type="EMBL" id="VAI80860.1"/>
    </source>
</evidence>
<organism evidence="2 3">
    <name type="scientific">Triticum turgidum subsp. durum</name>
    <name type="common">Durum wheat</name>
    <name type="synonym">Triticum durum</name>
    <dbReference type="NCBI Taxonomy" id="4567"/>
    <lineage>
        <taxon>Eukaryota</taxon>
        <taxon>Viridiplantae</taxon>
        <taxon>Streptophyta</taxon>
        <taxon>Embryophyta</taxon>
        <taxon>Tracheophyta</taxon>
        <taxon>Spermatophyta</taxon>
        <taxon>Magnoliopsida</taxon>
        <taxon>Liliopsida</taxon>
        <taxon>Poales</taxon>
        <taxon>Poaceae</taxon>
        <taxon>BOP clade</taxon>
        <taxon>Pooideae</taxon>
        <taxon>Triticodae</taxon>
        <taxon>Triticeae</taxon>
        <taxon>Triticinae</taxon>
        <taxon>Triticum</taxon>
    </lineage>
</organism>
<keyword evidence="3" id="KW-1185">Reference proteome</keyword>
<keyword evidence="1" id="KW-1133">Transmembrane helix</keyword>
<dbReference type="PANTHER" id="PTHR35828">
    <property type="entry name" value="OS08G0203800 PROTEIN-RELATED"/>
    <property type="match status" value="1"/>
</dbReference>
<dbReference type="OMA" id="QYRLAMC"/>
<dbReference type="Proteomes" id="UP000324705">
    <property type="component" value="Chromosome 7A"/>
</dbReference>
<proteinExistence type="predicted"/>
<evidence type="ECO:0000256" key="1">
    <source>
        <dbReference type="SAM" id="Phobius"/>
    </source>
</evidence>
<dbReference type="EMBL" id="LT934123">
    <property type="protein sequence ID" value="VAI80860.1"/>
    <property type="molecule type" value="Genomic_DNA"/>
</dbReference>
<sequence length="347" mass="38773">MKRLDRTDPTFVPGVATFVTFFVPTPWSVFGPSRRCLSSFFPDTDPCLFDHAVPLVARRGLLLVQIGVHGDFGYQYRLAMCNLLAGKCDVLPLVSGGLNFGKSGYAILTGADCSLEQQPLLSSSGYSTFFKVLILGTMYDGLDPYLYSFSSREATWSKPRKITFGPYGQMGDCGYPDAVVSRGKVHWKVGSWSVDVDAETNHISRIMIKPSLSYSRTYDEPQLTVTANGMLSVLLLSRPGLRLEIYTRQDEKKSDHGGTTEWLRAGTTTLKPSGRMKRRPRPICLTLLGDKSGTMLLKDSQKQIYMADLETGVTEELTNCLDGFNRRKIILLEMDWPALFISQLSRW</sequence>